<dbReference type="Gene3D" id="3.30.300.30">
    <property type="match status" value="1"/>
</dbReference>
<dbReference type="PROSITE" id="PS00455">
    <property type="entry name" value="AMP_BINDING"/>
    <property type="match status" value="1"/>
</dbReference>
<dbReference type="PANTHER" id="PTHR24096:SF149">
    <property type="entry name" value="AMP-BINDING DOMAIN-CONTAINING PROTEIN-RELATED"/>
    <property type="match status" value="1"/>
</dbReference>
<keyword evidence="2 5" id="KW-0436">Ligase</keyword>
<dbReference type="PANTHER" id="PTHR24096">
    <property type="entry name" value="LONG-CHAIN-FATTY-ACID--COA LIGASE"/>
    <property type="match status" value="1"/>
</dbReference>
<dbReference type="InterPro" id="IPR042099">
    <property type="entry name" value="ANL_N_sf"/>
</dbReference>
<dbReference type="InterPro" id="IPR000873">
    <property type="entry name" value="AMP-dep_synth/lig_dom"/>
</dbReference>
<dbReference type="RefSeq" id="WP_142096765.1">
    <property type="nucleotide sequence ID" value="NZ_VFPH01000001.1"/>
</dbReference>
<gene>
    <name evidence="5" type="ORF">FB388_0698</name>
</gene>
<dbReference type="SUPFAM" id="SSF56801">
    <property type="entry name" value="Acetyl-CoA synthetase-like"/>
    <property type="match status" value="1"/>
</dbReference>
<dbReference type="EMBL" id="VFPH01000001">
    <property type="protein sequence ID" value="TQM43354.1"/>
    <property type="molecule type" value="Genomic_DNA"/>
</dbReference>
<evidence type="ECO:0000256" key="1">
    <source>
        <dbReference type="ARBA" id="ARBA00006432"/>
    </source>
</evidence>
<keyword evidence="6" id="KW-1185">Reference proteome</keyword>
<dbReference type="InterPro" id="IPR025110">
    <property type="entry name" value="AMP-bd_C"/>
</dbReference>
<organism evidence="5 6">
    <name type="scientific">Pseudonocardia cypriaca</name>
    <dbReference type="NCBI Taxonomy" id="882449"/>
    <lineage>
        <taxon>Bacteria</taxon>
        <taxon>Bacillati</taxon>
        <taxon>Actinomycetota</taxon>
        <taxon>Actinomycetes</taxon>
        <taxon>Pseudonocardiales</taxon>
        <taxon>Pseudonocardiaceae</taxon>
        <taxon>Pseudonocardia</taxon>
    </lineage>
</organism>
<dbReference type="Gene3D" id="3.40.50.12780">
    <property type="entry name" value="N-terminal domain of ligase-like"/>
    <property type="match status" value="1"/>
</dbReference>
<comment type="similarity">
    <text evidence="1">Belongs to the ATP-dependent AMP-binding enzyme family.</text>
</comment>
<feature type="domain" description="AMP-dependent synthetase/ligase" evidence="3">
    <location>
        <begin position="25"/>
        <end position="383"/>
    </location>
</feature>
<dbReference type="AlphaFoldDB" id="A0A543GBH7"/>
<dbReference type="OrthoDB" id="9803968at2"/>
<reference evidence="5 6" key="1">
    <citation type="submission" date="2019-06" db="EMBL/GenBank/DDBJ databases">
        <title>Sequencing the genomes of 1000 actinobacteria strains.</title>
        <authorList>
            <person name="Klenk H.-P."/>
        </authorList>
    </citation>
    <scope>NUCLEOTIDE SEQUENCE [LARGE SCALE GENOMIC DNA]</scope>
    <source>
        <strain evidence="5 6">DSM 45511</strain>
    </source>
</reference>
<name>A0A543GBH7_9PSEU</name>
<evidence type="ECO:0000256" key="2">
    <source>
        <dbReference type="ARBA" id="ARBA00022598"/>
    </source>
</evidence>
<sequence length="519" mass="54736">MIITSAFADVDVPDVAVPEYVLAHAPEREAKPAIVDGASGRALTYADLVAGVRRCATGLAARGLLPGEVFAIMMPNLPEFAVAYHGALTAGGVVTTLSPLATVDEAAYQLADTSARFLLTVPPCLEIALAAAEKAGVERVFVLGATAPGASAFSELLGHGDAPPAVRIDPSHDLAALLCSSGTTGWPKGVMLTHRALVAALVELDRLAPFGEQERPICPIPYFHMAGQAVGMNKVLRAGATVVTMSRFDVESFLALIQRYRVTTVLGAPPIVLALAKHPLVDRYDLSSLEKVVCGSAPLSAQMQTACAQRLGRFVGQAYGLTETGLIISASPHDGRPARPGSAGMLVPNTEARVVEPTTGAELPAGEVGELWVRGPQLMTGYLGNSEATAETLDTDGWLHTGDLVRIDADGWLFVVDRVKELIKYKGHQVAPAQLEALLGEHPAVADCAVIGRPDEVAGEIPVAYVVRRREVDADELIGHVAARVSPSRRVRAVVFVDEVPRSPAGKILRRVLAGRERS</sequence>
<dbReference type="Pfam" id="PF13193">
    <property type="entry name" value="AMP-binding_C"/>
    <property type="match status" value="1"/>
</dbReference>
<comment type="caution">
    <text evidence="5">The sequence shown here is derived from an EMBL/GenBank/DDBJ whole genome shotgun (WGS) entry which is preliminary data.</text>
</comment>
<dbReference type="GO" id="GO:0016405">
    <property type="term" value="F:CoA-ligase activity"/>
    <property type="evidence" value="ECO:0007669"/>
    <property type="project" value="TreeGrafter"/>
</dbReference>
<feature type="domain" description="AMP-binding enzyme C-terminal" evidence="4">
    <location>
        <begin position="435"/>
        <end position="507"/>
    </location>
</feature>
<accession>A0A543GBH7</accession>
<evidence type="ECO:0000259" key="4">
    <source>
        <dbReference type="Pfam" id="PF13193"/>
    </source>
</evidence>
<evidence type="ECO:0000259" key="3">
    <source>
        <dbReference type="Pfam" id="PF00501"/>
    </source>
</evidence>
<proteinExistence type="inferred from homology"/>
<dbReference type="Proteomes" id="UP000319818">
    <property type="component" value="Unassembled WGS sequence"/>
</dbReference>
<dbReference type="FunFam" id="3.40.50.12780:FF:000003">
    <property type="entry name" value="Long-chain-fatty-acid--CoA ligase FadD"/>
    <property type="match status" value="1"/>
</dbReference>
<dbReference type="InterPro" id="IPR045851">
    <property type="entry name" value="AMP-bd_C_sf"/>
</dbReference>
<protein>
    <submittedName>
        <fullName evidence="5">Acyl-CoA synthetase (AMP-forming)/AMP-acid ligase II</fullName>
    </submittedName>
</protein>
<evidence type="ECO:0000313" key="5">
    <source>
        <dbReference type="EMBL" id="TQM43354.1"/>
    </source>
</evidence>
<dbReference type="InterPro" id="IPR020845">
    <property type="entry name" value="AMP-binding_CS"/>
</dbReference>
<dbReference type="Pfam" id="PF00501">
    <property type="entry name" value="AMP-binding"/>
    <property type="match status" value="1"/>
</dbReference>
<evidence type="ECO:0000313" key="6">
    <source>
        <dbReference type="Proteomes" id="UP000319818"/>
    </source>
</evidence>